<dbReference type="SMART" id="SM00255">
    <property type="entry name" value="TIR"/>
    <property type="match status" value="1"/>
</dbReference>
<dbReference type="Gene3D" id="3.40.50.10140">
    <property type="entry name" value="Toll/interleukin-1 receptor homology (TIR) domain"/>
    <property type="match status" value="1"/>
</dbReference>
<keyword evidence="11 15" id="KW-0472">Membrane</keyword>
<comment type="caution">
    <text evidence="17">The sequence shown here is derived from an EMBL/GenBank/DDBJ whole genome shotgun (WGS) entry which is preliminary data.</text>
</comment>
<organism evidence="17 18">
    <name type="scientific">Eumeta variegata</name>
    <name type="common">Bagworm moth</name>
    <name type="synonym">Eumeta japonica</name>
    <dbReference type="NCBI Taxonomy" id="151549"/>
    <lineage>
        <taxon>Eukaryota</taxon>
        <taxon>Metazoa</taxon>
        <taxon>Ecdysozoa</taxon>
        <taxon>Arthropoda</taxon>
        <taxon>Hexapoda</taxon>
        <taxon>Insecta</taxon>
        <taxon>Pterygota</taxon>
        <taxon>Neoptera</taxon>
        <taxon>Endopterygota</taxon>
        <taxon>Lepidoptera</taxon>
        <taxon>Glossata</taxon>
        <taxon>Ditrysia</taxon>
        <taxon>Tineoidea</taxon>
        <taxon>Psychidae</taxon>
        <taxon>Oiketicinae</taxon>
        <taxon>Eumeta</taxon>
    </lineage>
</organism>
<feature type="compositionally biased region" description="Polar residues" evidence="14">
    <location>
        <begin position="1263"/>
        <end position="1277"/>
    </location>
</feature>
<dbReference type="PROSITE" id="PS51450">
    <property type="entry name" value="LRR"/>
    <property type="match status" value="11"/>
</dbReference>
<dbReference type="EMBL" id="BGZK01000394">
    <property type="protein sequence ID" value="GBP41180.1"/>
    <property type="molecule type" value="Genomic_DNA"/>
</dbReference>
<evidence type="ECO:0000256" key="6">
    <source>
        <dbReference type="ARBA" id="ARBA00022692"/>
    </source>
</evidence>
<evidence type="ECO:0000259" key="16">
    <source>
        <dbReference type="PROSITE" id="PS50104"/>
    </source>
</evidence>
<dbReference type="InterPro" id="IPR035897">
    <property type="entry name" value="Toll_tir_struct_dom_sf"/>
</dbReference>
<keyword evidence="5" id="KW-0433">Leucine-rich repeat</keyword>
<dbReference type="SMART" id="SM00365">
    <property type="entry name" value="LRR_SD22"/>
    <property type="match status" value="9"/>
</dbReference>
<accession>A0A4C1VRM3</accession>
<evidence type="ECO:0000256" key="8">
    <source>
        <dbReference type="ARBA" id="ARBA00022737"/>
    </source>
</evidence>
<dbReference type="InterPro" id="IPR003591">
    <property type="entry name" value="Leu-rich_rpt_typical-subtyp"/>
</dbReference>
<comment type="similarity">
    <text evidence="3">Belongs to the Toll-like receptor family.</text>
</comment>
<comment type="subcellular location">
    <subcellularLocation>
        <location evidence="1">Cell membrane</location>
    </subcellularLocation>
    <subcellularLocation>
        <location evidence="2">Membrane</location>
        <topology evidence="2">Single-pass type I membrane protein</topology>
    </subcellularLocation>
</comment>
<sequence length="1372" mass="155497">MQLHEATAYVKQAVIHKAFRCKLLTCCRWRYREERQEESSARVRGRARRRIRGPVALRRSAACGAAAAPLTSRNAATARVGRAMYAIVTLICAVAQAGWSAAADKCTRPEREPGAALCRLRTLDSDGSGLAALPSDTARLYVECNHLLLFESSLRSHYFNQIDGLSELSITNCKLLHLPENTFEDLRKLKRLKIRSKNYEWSPTKNLEITQSSFNGLQELQSLDLAQNNIKFVPSGVFCTLENLNTLNLTYNRIKTIAQLGFGQTCGSSIQNLDLSHNEIKSLPEESELVKLRSLQHLYLQYNNITDISSEAFNGLTSMRILNISHNRLTTLPEGLFANSRELREIYLNDNTLFELARGIFHRLEQLIVLDLSSNQLSSSHIDDGTFVGLIRLIVLNLSNNALTRVDGKTFKDLFFLQILNLKNNSIGYIEENAFLPLYNLHTLNLAENRLHSIDENLFNGLFVLSKLTLNNNLLVSIDPKAFKNCSDLKELDLSSNQLLDVPEALCELSFLKTLDLGENQISDFKNGSFKNLNQLTGLRLIDNQIGNLTAEMFWDLPSLQVLNIAKNKIQAIERGTFARNTQLEAVRLDGNFLSDINGVFATLASLLWLNLSENHLVWFDYAFVPSNLKWLDIHGNFIEHLGNYYKLQDEIHIKTLDVSHNRIVEISPMAIPNSVELLFINNNFLNNIHVNTFYDKKNLTRVDMYANEIVHLDLNSLRLSPVPGNRSLPEFYIGGNPFQCDCTMEWLPIVNNMTSMRQYPRVMDLENVLCKMTNTRSGTHVSLTNLKTSDFLCKYETHCFAICHCCDFDACDCEMTCPQNCTCYHDPLWNTNVVDCSGQLSAEIPQKIPMDATEVFLDGNNISELQNHVFIGRKNMRSLYVNASNVENIQNRTFAGLTSLQILHLGQNKLKELKGYEFDQLVNVKELYLQNNLISHIVNISFVSLKSLETLRLDGNRLVDFSVWTFNNNHNLRALSLGNNLWSCKCRYLQELTAYLAENAQKIIDITDVSCWNGDAKPPQKKELNLNGTACSDYYADNSLIGNMIVSNYVPMMVSTLTGFMLILLTLVLLFMFRDSLRIWLYTNCGIRIFSFPGSLEESEKLYDAYVCYSPKDEEFVVQSLAAELENGNPSYQLCLHYRDIPHHGAQYMQCAPPVIEAAEASKRVIIVLTRNFMQTEWSRYEFRQGLHEALKGCIYKLVLVEECTVAADAICDPDLRPYLKTGSRIRWGQKRFWERLRYCMPDSSHRGHKRVHNYRKNINTYTLDSSVPNGGNRTLSHPDKSTGSGGTAGASAPPEYSSEVRQSPVRQTQAPGVVYGPDGRPISDHIYSSIDSDYSSLEQGMAPGRRRDPRQWPPPPQLLDTGNAVQAYLV</sequence>
<protein>
    <submittedName>
        <fullName evidence="17">Toll-like receptor 7</fullName>
    </submittedName>
</protein>
<dbReference type="FunFam" id="3.80.10.10:FF:001438">
    <property type="entry name" value="Uncharacterized protein"/>
    <property type="match status" value="1"/>
</dbReference>
<dbReference type="Pfam" id="PF13855">
    <property type="entry name" value="LRR_8"/>
    <property type="match status" value="6"/>
</dbReference>
<keyword evidence="18" id="KW-1185">Reference proteome</keyword>
<dbReference type="Pfam" id="PF01582">
    <property type="entry name" value="TIR"/>
    <property type="match status" value="1"/>
</dbReference>
<evidence type="ECO:0000313" key="17">
    <source>
        <dbReference type="EMBL" id="GBP41180.1"/>
    </source>
</evidence>
<dbReference type="GO" id="GO:0010556">
    <property type="term" value="P:regulation of macromolecule biosynthetic process"/>
    <property type="evidence" value="ECO:0007669"/>
    <property type="project" value="UniProtKB-ARBA"/>
</dbReference>
<feature type="domain" description="TIR" evidence="16">
    <location>
        <begin position="1102"/>
        <end position="1242"/>
    </location>
</feature>
<evidence type="ECO:0000256" key="9">
    <source>
        <dbReference type="ARBA" id="ARBA00022989"/>
    </source>
</evidence>
<evidence type="ECO:0000256" key="1">
    <source>
        <dbReference type="ARBA" id="ARBA00004236"/>
    </source>
</evidence>
<keyword evidence="8" id="KW-0677">Repeat</keyword>
<dbReference type="FunFam" id="3.80.10.10:FF:000448">
    <property type="entry name" value="Toll-like receptor 7"/>
    <property type="match status" value="1"/>
</dbReference>
<dbReference type="SMART" id="SM00369">
    <property type="entry name" value="LRR_TYP"/>
    <property type="match status" value="20"/>
</dbReference>
<feature type="transmembrane region" description="Helical" evidence="15">
    <location>
        <begin position="1050"/>
        <end position="1074"/>
    </location>
</feature>
<evidence type="ECO:0000256" key="4">
    <source>
        <dbReference type="ARBA" id="ARBA00022475"/>
    </source>
</evidence>
<reference evidence="17 18" key="1">
    <citation type="journal article" date="2019" name="Commun. Biol.">
        <title>The bagworm genome reveals a unique fibroin gene that provides high tensile strength.</title>
        <authorList>
            <person name="Kono N."/>
            <person name="Nakamura H."/>
            <person name="Ohtoshi R."/>
            <person name="Tomita M."/>
            <person name="Numata K."/>
            <person name="Arakawa K."/>
        </authorList>
    </citation>
    <scope>NUCLEOTIDE SEQUENCE [LARGE SCALE GENOMIC DNA]</scope>
</reference>
<keyword evidence="10" id="KW-0520">NAD</keyword>
<dbReference type="STRING" id="151549.A0A4C1VRM3"/>
<dbReference type="GO" id="GO:0005615">
    <property type="term" value="C:extracellular space"/>
    <property type="evidence" value="ECO:0007669"/>
    <property type="project" value="TreeGrafter"/>
</dbReference>
<dbReference type="Proteomes" id="UP000299102">
    <property type="component" value="Unassembled WGS sequence"/>
</dbReference>
<evidence type="ECO:0000256" key="13">
    <source>
        <dbReference type="ARBA" id="ARBA00023170"/>
    </source>
</evidence>
<dbReference type="PANTHER" id="PTHR45712">
    <property type="entry name" value="AGAP008170-PA"/>
    <property type="match status" value="1"/>
</dbReference>
<keyword evidence="4" id="KW-1003">Cell membrane</keyword>
<dbReference type="Gene3D" id="3.80.10.10">
    <property type="entry name" value="Ribonuclease Inhibitor"/>
    <property type="match status" value="6"/>
</dbReference>
<keyword evidence="13 17" id="KW-0675">Receptor</keyword>
<dbReference type="InterPro" id="IPR050333">
    <property type="entry name" value="SLRP"/>
</dbReference>
<dbReference type="InterPro" id="IPR001611">
    <property type="entry name" value="Leu-rich_rpt"/>
</dbReference>
<evidence type="ECO:0000256" key="14">
    <source>
        <dbReference type="SAM" id="MobiDB-lite"/>
    </source>
</evidence>
<evidence type="ECO:0000256" key="10">
    <source>
        <dbReference type="ARBA" id="ARBA00023027"/>
    </source>
</evidence>
<keyword evidence="9 15" id="KW-1133">Transmembrane helix</keyword>
<dbReference type="GO" id="GO:0007165">
    <property type="term" value="P:signal transduction"/>
    <property type="evidence" value="ECO:0007669"/>
    <property type="project" value="InterPro"/>
</dbReference>
<evidence type="ECO:0000313" key="18">
    <source>
        <dbReference type="Proteomes" id="UP000299102"/>
    </source>
</evidence>
<name>A0A4C1VRM3_EUMVA</name>
<evidence type="ECO:0000256" key="11">
    <source>
        <dbReference type="ARBA" id="ARBA00023136"/>
    </source>
</evidence>
<dbReference type="InterPro" id="IPR000157">
    <property type="entry name" value="TIR_dom"/>
</dbReference>
<gene>
    <name evidence="17" type="primary">Toll-7</name>
    <name evidence="17" type="ORF">EVAR_31305_1</name>
</gene>
<dbReference type="GO" id="GO:0048666">
    <property type="term" value="P:neuron development"/>
    <property type="evidence" value="ECO:0007669"/>
    <property type="project" value="UniProtKB-ARBA"/>
</dbReference>
<dbReference type="FunFam" id="3.80.10.10:FF:000355">
    <property type="entry name" value="Toll-like receptor Tollo"/>
    <property type="match status" value="1"/>
</dbReference>
<feature type="region of interest" description="Disordered" evidence="14">
    <location>
        <begin position="1263"/>
        <end position="1365"/>
    </location>
</feature>
<evidence type="ECO:0000256" key="5">
    <source>
        <dbReference type="ARBA" id="ARBA00022614"/>
    </source>
</evidence>
<evidence type="ECO:0000256" key="7">
    <source>
        <dbReference type="ARBA" id="ARBA00022729"/>
    </source>
</evidence>
<keyword evidence="6 15" id="KW-0812">Transmembrane</keyword>
<dbReference type="SMART" id="SM00364">
    <property type="entry name" value="LRR_BAC"/>
    <property type="match status" value="8"/>
</dbReference>
<keyword evidence="7" id="KW-0732">Signal</keyword>
<dbReference type="GO" id="GO:0005886">
    <property type="term" value="C:plasma membrane"/>
    <property type="evidence" value="ECO:0007669"/>
    <property type="project" value="UniProtKB-SubCell"/>
</dbReference>
<dbReference type="OrthoDB" id="2015831at2759"/>
<evidence type="ECO:0000256" key="15">
    <source>
        <dbReference type="SAM" id="Phobius"/>
    </source>
</evidence>
<evidence type="ECO:0000256" key="12">
    <source>
        <dbReference type="ARBA" id="ARBA00023157"/>
    </source>
</evidence>
<evidence type="ECO:0000256" key="3">
    <source>
        <dbReference type="ARBA" id="ARBA00009634"/>
    </source>
</evidence>
<feature type="compositionally biased region" description="Polar residues" evidence="14">
    <location>
        <begin position="1301"/>
        <end position="1312"/>
    </location>
</feature>
<keyword evidence="12" id="KW-1015">Disulfide bond</keyword>
<feature type="compositionally biased region" description="Low complexity" evidence="14">
    <location>
        <begin position="1326"/>
        <end position="1338"/>
    </location>
</feature>
<dbReference type="SUPFAM" id="SSF52200">
    <property type="entry name" value="Toll/Interleukin receptor TIR domain"/>
    <property type="match status" value="1"/>
</dbReference>
<dbReference type="SUPFAM" id="SSF52058">
    <property type="entry name" value="L domain-like"/>
    <property type="match status" value="4"/>
</dbReference>
<proteinExistence type="inferred from homology"/>
<dbReference type="PANTHER" id="PTHR45712:SF22">
    <property type="entry name" value="INSULIN-LIKE GROWTH FACTOR-BINDING PROTEIN COMPLEX ACID LABILE SUBUNIT"/>
    <property type="match status" value="1"/>
</dbReference>
<evidence type="ECO:0000256" key="2">
    <source>
        <dbReference type="ARBA" id="ARBA00004479"/>
    </source>
</evidence>
<dbReference type="PROSITE" id="PS50104">
    <property type="entry name" value="TIR"/>
    <property type="match status" value="1"/>
</dbReference>
<dbReference type="InterPro" id="IPR032675">
    <property type="entry name" value="LRR_dom_sf"/>
</dbReference>
<dbReference type="GO" id="GO:0009653">
    <property type="term" value="P:anatomical structure morphogenesis"/>
    <property type="evidence" value="ECO:0007669"/>
    <property type="project" value="UniProtKB-ARBA"/>
</dbReference>